<gene>
    <name evidence="1" type="ORF">UFOPK1591_01472</name>
</gene>
<name>A0A6J6EE10_9ZZZZ</name>
<sequence>MMIAGLAGFLPLPFSVATTVLGVGALAMLVCVSHAGVVGVRAAKAFGG</sequence>
<protein>
    <submittedName>
        <fullName evidence="1">Unannotated protein</fullName>
    </submittedName>
</protein>
<reference evidence="1" key="1">
    <citation type="submission" date="2020-05" db="EMBL/GenBank/DDBJ databases">
        <authorList>
            <person name="Chiriac C."/>
            <person name="Salcher M."/>
            <person name="Ghai R."/>
            <person name="Kavagutti S V."/>
        </authorList>
    </citation>
    <scope>NUCLEOTIDE SEQUENCE</scope>
</reference>
<accession>A0A6J6EE10</accession>
<proteinExistence type="predicted"/>
<dbReference type="AlphaFoldDB" id="A0A6J6EE10"/>
<evidence type="ECO:0000313" key="1">
    <source>
        <dbReference type="EMBL" id="CAB4574106.1"/>
    </source>
</evidence>
<dbReference type="EMBL" id="CAEZTD010000165">
    <property type="protein sequence ID" value="CAB4574106.1"/>
    <property type="molecule type" value="Genomic_DNA"/>
</dbReference>
<organism evidence="1">
    <name type="scientific">freshwater metagenome</name>
    <dbReference type="NCBI Taxonomy" id="449393"/>
    <lineage>
        <taxon>unclassified sequences</taxon>
        <taxon>metagenomes</taxon>
        <taxon>ecological metagenomes</taxon>
    </lineage>
</organism>